<dbReference type="InterPro" id="IPR049049">
    <property type="entry name" value="Beta-AFase-like_GH127_C"/>
</dbReference>
<dbReference type="Pfam" id="PF07944">
    <property type="entry name" value="Beta-AFase-like_GH127_cat"/>
    <property type="match status" value="1"/>
</dbReference>
<keyword evidence="4" id="KW-1185">Reference proteome</keyword>
<dbReference type="PANTHER" id="PTHR43465:SF2">
    <property type="entry name" value="DUF1680 DOMAIN PROTEIN (AFU_ORTHOLOGUE AFUA_1G08910)"/>
    <property type="match status" value="1"/>
</dbReference>
<dbReference type="EMBL" id="NGKU01000001">
    <property type="protein sequence ID" value="OTN75404.1"/>
    <property type="molecule type" value="Genomic_DNA"/>
</dbReference>
<dbReference type="AlphaFoldDB" id="A0A242A305"/>
<evidence type="ECO:0000259" key="2">
    <source>
        <dbReference type="Pfam" id="PF20737"/>
    </source>
</evidence>
<dbReference type="PANTHER" id="PTHR43465">
    <property type="entry name" value="DUF1680 DOMAIN PROTEIN (AFU_ORTHOLOGUE AFUA_1G08910)"/>
    <property type="match status" value="1"/>
</dbReference>
<sequence>MKEFDLHAVSLKDPFWQHYQKIVREETIPYQYQVLNDALDVDVQAEREDASLPAGKSHALENFRIAAKQKEGNHFGWFFQDSDVYKWIESAAYSLINQKDPSLVVIVDEVVALLGAAQEEDGYLNTFFQLTRPELKYRQLYFSHELYCAGHLVEAAIAYDLATGKKELLDIAEKNVQNIMHYFGREANQIQGADGHQEIELALVRLFEHTNNEKYVALADFFLAVRGENPDFYTQEIAENRALGLSTEEPSIDLTYLQAYDQPKNQREAKGHAVRMLYMASGMAKVAQHTKDPALIEACVAIWQDIAYKKMYVTGGVGGTVHGEAFIGAFDLPNDTMYCETCASIALVQFSFEMFKLTQQHQYLDTLTRALYNSVLSGASIDGKQFFYVNPLEVMPDSCHHNPGKGHVKTQRPDWLGCACCPPNFARLISALQRFVYTQENDTLYINLFAASRLVQADQFVIEQIGNFPFENQMTIRYTGVAQKIVIYKPKWLQSFQIECEQAWQETDETLVFAANTLIHAKIIFQQPIQMLRANPLINQDINQVAVQRGPFVYCLEEADNGKGISQCRLPIDTVAFRLSESQKLWSPTLVINFDGFESQKWTQEALYLPMNEPYVPKNWQLIPYHLWGNRGEGEMRVWLPLALVK</sequence>
<dbReference type="OrthoDB" id="9757939at2"/>
<dbReference type="GO" id="GO:0005975">
    <property type="term" value="P:carbohydrate metabolic process"/>
    <property type="evidence" value="ECO:0007669"/>
    <property type="project" value="InterPro"/>
</dbReference>
<proteinExistence type="predicted"/>
<evidence type="ECO:0000313" key="4">
    <source>
        <dbReference type="Proteomes" id="UP000195043"/>
    </source>
</evidence>
<protein>
    <recommendedName>
        <fullName evidence="5">DUF1680 domain-containing protein</fullName>
    </recommendedName>
</protein>
<evidence type="ECO:0000313" key="3">
    <source>
        <dbReference type="EMBL" id="OTN75404.1"/>
    </source>
</evidence>
<dbReference type="InterPro" id="IPR049174">
    <property type="entry name" value="Beta-AFase-like"/>
</dbReference>
<reference evidence="3 4" key="1">
    <citation type="submission" date="2017-05" db="EMBL/GenBank/DDBJ databases">
        <title>The Genome Sequence of Enterococcus sp. 8G7_MSG3316.</title>
        <authorList>
            <consortium name="The Broad Institute Genomics Platform"/>
            <consortium name="The Broad Institute Genomic Center for Infectious Diseases"/>
            <person name="Earl A."/>
            <person name="Manson A."/>
            <person name="Schwartman J."/>
            <person name="Gilmore M."/>
            <person name="Abouelleil A."/>
            <person name="Cao P."/>
            <person name="Chapman S."/>
            <person name="Cusick C."/>
            <person name="Shea T."/>
            <person name="Young S."/>
            <person name="Neafsey D."/>
            <person name="Nusbaum C."/>
            <person name="Birren B."/>
        </authorList>
    </citation>
    <scope>NUCLEOTIDE SEQUENCE [LARGE SCALE GENOMIC DNA]</scope>
    <source>
        <strain evidence="3 4">8G7_MSG3316</strain>
    </source>
</reference>
<feature type="domain" description="Non-reducing end beta-L-arabinofuranosidase-like GH127 catalytic" evidence="1">
    <location>
        <begin position="8"/>
        <end position="433"/>
    </location>
</feature>
<accession>A0A242A305</accession>
<feature type="domain" description="Non-reducing end beta-L-arabinofuranosidase-like GH127 C-terminal" evidence="2">
    <location>
        <begin position="529"/>
        <end position="641"/>
    </location>
</feature>
<name>A0A242A305_9ENTE</name>
<dbReference type="STRING" id="1834191.A5886_000474"/>
<dbReference type="SUPFAM" id="SSF48208">
    <property type="entry name" value="Six-hairpin glycosidases"/>
    <property type="match status" value="1"/>
</dbReference>
<dbReference type="Pfam" id="PF20737">
    <property type="entry name" value="Glyco_hydro127C"/>
    <property type="match status" value="1"/>
</dbReference>
<dbReference type="Proteomes" id="UP000195043">
    <property type="component" value="Unassembled WGS sequence"/>
</dbReference>
<dbReference type="InterPro" id="IPR008928">
    <property type="entry name" value="6-hairpin_glycosidase_sf"/>
</dbReference>
<organism evidence="3 4">
    <name type="scientific">Candidatus Enterococcus testudinis</name>
    <dbReference type="NCBI Taxonomy" id="1834191"/>
    <lineage>
        <taxon>Bacteria</taxon>
        <taxon>Bacillati</taxon>
        <taxon>Bacillota</taxon>
        <taxon>Bacilli</taxon>
        <taxon>Lactobacillales</taxon>
        <taxon>Enterococcaceae</taxon>
        <taxon>Enterococcus</taxon>
    </lineage>
</organism>
<evidence type="ECO:0008006" key="5">
    <source>
        <dbReference type="Google" id="ProtNLM"/>
    </source>
</evidence>
<dbReference type="RefSeq" id="WP_086273465.1">
    <property type="nucleotide sequence ID" value="NZ_NGKU01000001.1"/>
</dbReference>
<dbReference type="InterPro" id="IPR012878">
    <property type="entry name" value="Beta-AFase-like_GH127_cat"/>
</dbReference>
<evidence type="ECO:0000259" key="1">
    <source>
        <dbReference type="Pfam" id="PF07944"/>
    </source>
</evidence>
<comment type="caution">
    <text evidence="3">The sequence shown here is derived from an EMBL/GenBank/DDBJ whole genome shotgun (WGS) entry which is preliminary data.</text>
</comment>
<gene>
    <name evidence="3" type="ORF">A5886_000474</name>
</gene>